<protein>
    <submittedName>
        <fullName evidence="1">Uncharacterized protein</fullName>
    </submittedName>
</protein>
<dbReference type="OrthoDB" id="9844867at2"/>
<dbReference type="AlphaFoldDB" id="A0A3Q9FQA4"/>
<gene>
    <name evidence="1" type="ORF">EI427_08680</name>
</gene>
<name>A0A3Q9FQA4_9BACT</name>
<dbReference type="Proteomes" id="UP000267268">
    <property type="component" value="Chromosome 1"/>
</dbReference>
<dbReference type="RefSeq" id="WP_126613685.1">
    <property type="nucleotide sequence ID" value="NZ_CP034562.1"/>
</dbReference>
<dbReference type="KEGG" id="fll:EI427_08680"/>
<accession>A0A3Q9FQA4</accession>
<evidence type="ECO:0000313" key="2">
    <source>
        <dbReference type="Proteomes" id="UP000267268"/>
    </source>
</evidence>
<reference evidence="1 2" key="1">
    <citation type="submission" date="2018-12" db="EMBL/GenBank/DDBJ databases">
        <title>Flammeovirga pectinis sp. nov., isolated from the gut of the Korean scallop, Patinopecten yessoensis.</title>
        <authorList>
            <person name="Bae J.-W."/>
            <person name="Jeong Y.-S."/>
            <person name="Kang W."/>
        </authorList>
    </citation>
    <scope>NUCLEOTIDE SEQUENCE [LARGE SCALE GENOMIC DNA]</scope>
    <source>
        <strain evidence="1 2">L12M1</strain>
    </source>
</reference>
<sequence length="128" mass="15169">MILKLLLFLLFGFFISIERSKAQKTVQRPILITEECDFIYLFLKTHRKDCIKGDSLIVSEIFKVAKNEINTRKFNLLENFEEEVQNQNRRYVIDLSIKSIHGIYQTLDSAIFERNNLIFPIENKLVLK</sequence>
<evidence type="ECO:0000313" key="1">
    <source>
        <dbReference type="EMBL" id="AZQ62310.1"/>
    </source>
</evidence>
<organism evidence="1 2">
    <name type="scientific">Flammeovirga pectinis</name>
    <dbReference type="NCBI Taxonomy" id="2494373"/>
    <lineage>
        <taxon>Bacteria</taxon>
        <taxon>Pseudomonadati</taxon>
        <taxon>Bacteroidota</taxon>
        <taxon>Cytophagia</taxon>
        <taxon>Cytophagales</taxon>
        <taxon>Flammeovirgaceae</taxon>
        <taxon>Flammeovirga</taxon>
    </lineage>
</organism>
<dbReference type="EMBL" id="CP034562">
    <property type="protein sequence ID" value="AZQ62310.1"/>
    <property type="molecule type" value="Genomic_DNA"/>
</dbReference>
<proteinExistence type="predicted"/>
<keyword evidence="2" id="KW-1185">Reference proteome</keyword>